<dbReference type="AlphaFoldDB" id="A0A542ELN5"/>
<gene>
    <name evidence="7" type="ORF">FB475_0344</name>
</gene>
<feature type="domain" description="RNA polymerase sigma-70 region 2" evidence="5">
    <location>
        <begin position="7"/>
        <end position="71"/>
    </location>
</feature>
<organism evidence="7 8">
    <name type="scientific">Kribbella jejuensis</name>
    <dbReference type="NCBI Taxonomy" id="236068"/>
    <lineage>
        <taxon>Bacteria</taxon>
        <taxon>Bacillati</taxon>
        <taxon>Actinomycetota</taxon>
        <taxon>Actinomycetes</taxon>
        <taxon>Propionibacteriales</taxon>
        <taxon>Kribbellaceae</taxon>
        <taxon>Kribbella</taxon>
    </lineage>
</organism>
<dbReference type="Pfam" id="PF08281">
    <property type="entry name" value="Sigma70_r4_2"/>
    <property type="match status" value="1"/>
</dbReference>
<comment type="caution">
    <text evidence="7">The sequence shown here is derived from an EMBL/GenBank/DDBJ whole genome shotgun (WGS) entry which is preliminary data.</text>
</comment>
<dbReference type="GO" id="GO:0006352">
    <property type="term" value="P:DNA-templated transcription initiation"/>
    <property type="evidence" value="ECO:0007669"/>
    <property type="project" value="InterPro"/>
</dbReference>
<evidence type="ECO:0000259" key="5">
    <source>
        <dbReference type="Pfam" id="PF04542"/>
    </source>
</evidence>
<dbReference type="InterPro" id="IPR052704">
    <property type="entry name" value="ECF_Sigma-70_Domain"/>
</dbReference>
<keyword evidence="2" id="KW-0805">Transcription regulation</keyword>
<comment type="similarity">
    <text evidence="1">Belongs to the sigma-70 factor family. ECF subfamily.</text>
</comment>
<dbReference type="Gene3D" id="1.10.10.10">
    <property type="entry name" value="Winged helix-like DNA-binding domain superfamily/Winged helix DNA-binding domain"/>
    <property type="match status" value="1"/>
</dbReference>
<dbReference type="InterPro" id="IPR013249">
    <property type="entry name" value="RNA_pol_sigma70_r4_t2"/>
</dbReference>
<dbReference type="InterPro" id="IPR014284">
    <property type="entry name" value="RNA_pol_sigma-70_dom"/>
</dbReference>
<dbReference type="SUPFAM" id="SSF88659">
    <property type="entry name" value="Sigma3 and sigma4 domains of RNA polymerase sigma factors"/>
    <property type="match status" value="1"/>
</dbReference>
<dbReference type="GO" id="GO:0016987">
    <property type="term" value="F:sigma factor activity"/>
    <property type="evidence" value="ECO:0007669"/>
    <property type="project" value="UniProtKB-KW"/>
</dbReference>
<protein>
    <submittedName>
        <fullName evidence="7">RNA polymerase sigma factor (Sigma-70 family)</fullName>
    </submittedName>
</protein>
<keyword evidence="3" id="KW-0731">Sigma factor</keyword>
<dbReference type="PANTHER" id="PTHR30173:SF36">
    <property type="entry name" value="ECF RNA POLYMERASE SIGMA FACTOR SIGJ"/>
    <property type="match status" value="1"/>
</dbReference>
<keyword evidence="4" id="KW-0804">Transcription</keyword>
<evidence type="ECO:0000256" key="3">
    <source>
        <dbReference type="ARBA" id="ARBA00023082"/>
    </source>
</evidence>
<dbReference type="PANTHER" id="PTHR30173">
    <property type="entry name" value="SIGMA 19 FACTOR"/>
    <property type="match status" value="1"/>
</dbReference>
<reference evidence="7 8" key="1">
    <citation type="submission" date="2019-06" db="EMBL/GenBank/DDBJ databases">
        <title>Sequencing the genomes of 1000 actinobacteria strains.</title>
        <authorList>
            <person name="Klenk H.-P."/>
        </authorList>
    </citation>
    <scope>NUCLEOTIDE SEQUENCE [LARGE SCALE GENOMIC DNA]</scope>
    <source>
        <strain evidence="7 8">DSM 17305</strain>
    </source>
</reference>
<evidence type="ECO:0000256" key="1">
    <source>
        <dbReference type="ARBA" id="ARBA00010641"/>
    </source>
</evidence>
<evidence type="ECO:0000259" key="6">
    <source>
        <dbReference type="Pfam" id="PF08281"/>
    </source>
</evidence>
<dbReference type="SUPFAM" id="SSF88946">
    <property type="entry name" value="Sigma2 domain of RNA polymerase sigma factors"/>
    <property type="match status" value="1"/>
</dbReference>
<dbReference type="EMBL" id="VFMM01000001">
    <property type="protein sequence ID" value="TQJ16253.1"/>
    <property type="molecule type" value="Genomic_DNA"/>
</dbReference>
<keyword evidence="8" id="KW-1185">Reference proteome</keyword>
<sequence>MDTAGELFEQHRAALWAAAYRMLGNRADADDVLQEAWLRWSRVDHGSVADAGAYLFRLVTRQAIDELRRIRARREVHTDEDRAADGSPAGPRPVDEVAAGLLVVLETLAPTERAVFLLHDVFGYSHAEIAAIVGRTERAVQQLAYRARQHVRSRRPRFQPAPGEHRATTDRFLAAAVLGGDLPGYGRACAAASS</sequence>
<name>A0A542ELN5_9ACTN</name>
<evidence type="ECO:0000313" key="8">
    <source>
        <dbReference type="Proteomes" id="UP000316298"/>
    </source>
</evidence>
<evidence type="ECO:0000313" key="7">
    <source>
        <dbReference type="EMBL" id="TQJ16253.1"/>
    </source>
</evidence>
<dbReference type="InterPro" id="IPR036388">
    <property type="entry name" value="WH-like_DNA-bd_sf"/>
</dbReference>
<dbReference type="GO" id="GO:0003677">
    <property type="term" value="F:DNA binding"/>
    <property type="evidence" value="ECO:0007669"/>
    <property type="project" value="InterPro"/>
</dbReference>
<proteinExistence type="inferred from homology"/>
<dbReference type="Proteomes" id="UP000316298">
    <property type="component" value="Unassembled WGS sequence"/>
</dbReference>
<accession>A0A542ELN5</accession>
<dbReference type="Gene3D" id="1.10.1740.10">
    <property type="match status" value="1"/>
</dbReference>
<dbReference type="Pfam" id="PF04542">
    <property type="entry name" value="Sigma70_r2"/>
    <property type="match status" value="1"/>
</dbReference>
<dbReference type="InterPro" id="IPR007627">
    <property type="entry name" value="RNA_pol_sigma70_r2"/>
</dbReference>
<dbReference type="InterPro" id="IPR013325">
    <property type="entry name" value="RNA_pol_sigma_r2"/>
</dbReference>
<evidence type="ECO:0000256" key="2">
    <source>
        <dbReference type="ARBA" id="ARBA00023015"/>
    </source>
</evidence>
<feature type="domain" description="RNA polymerase sigma factor 70 region 4 type 2" evidence="6">
    <location>
        <begin position="102"/>
        <end position="150"/>
    </location>
</feature>
<dbReference type="InterPro" id="IPR013324">
    <property type="entry name" value="RNA_pol_sigma_r3/r4-like"/>
</dbReference>
<dbReference type="NCBIfam" id="TIGR02937">
    <property type="entry name" value="sigma70-ECF"/>
    <property type="match status" value="1"/>
</dbReference>
<dbReference type="CDD" id="cd06171">
    <property type="entry name" value="Sigma70_r4"/>
    <property type="match status" value="1"/>
</dbReference>
<evidence type="ECO:0000256" key="4">
    <source>
        <dbReference type="ARBA" id="ARBA00023163"/>
    </source>
</evidence>